<dbReference type="EMBL" id="VUNR01000008">
    <property type="protein sequence ID" value="MSU08443.1"/>
    <property type="molecule type" value="Genomic_DNA"/>
</dbReference>
<dbReference type="PROSITE" id="PS51464">
    <property type="entry name" value="SIS"/>
    <property type="match status" value="1"/>
</dbReference>
<dbReference type="GeneID" id="96778369"/>
<accession>A0A6I2UAB1</accession>
<dbReference type="Pfam" id="PF13580">
    <property type="entry name" value="SIS_2"/>
    <property type="match status" value="2"/>
</dbReference>
<dbReference type="Proteomes" id="UP000433181">
    <property type="component" value="Unassembled WGS sequence"/>
</dbReference>
<evidence type="ECO:0000313" key="2">
    <source>
        <dbReference type="EMBL" id="MSU08443.1"/>
    </source>
</evidence>
<name>A0A6I2UAB1_9FIRM</name>
<dbReference type="GO" id="GO:0097367">
    <property type="term" value="F:carbohydrate derivative binding"/>
    <property type="evidence" value="ECO:0007669"/>
    <property type="project" value="InterPro"/>
</dbReference>
<reference evidence="2 3" key="1">
    <citation type="submission" date="2019-08" db="EMBL/GenBank/DDBJ databases">
        <title>In-depth cultivation of the pig gut microbiome towards novel bacterial diversity and tailored functional studies.</title>
        <authorList>
            <person name="Wylensek D."/>
            <person name="Hitch T.C.A."/>
            <person name="Clavel T."/>
        </authorList>
    </citation>
    <scope>NUCLEOTIDE SEQUENCE [LARGE SCALE GENOMIC DNA]</scope>
    <source>
        <strain evidence="2 3">WCA-693-APC-5D-A</strain>
    </source>
</reference>
<dbReference type="InterPro" id="IPR035461">
    <property type="entry name" value="GmhA/DiaA"/>
</dbReference>
<sequence>MKDTTLAKIDNLIERYPALSVCRQSITEAVEALCTTYKNGGKVIVCGNGGSASDSEHIVGELMKGFVKKRPITDELYEKMKAVCPNEADYLRDNLQEALPAISLMNAVALNSAFANDQAPDLAMAQQVLGLGRPEDILIGISTSGNSANVIYAVQLAKTLGIKTIGLIGNRQCRMQNLCDIVIAAPELETYKIQEYHLPIYHLLCIAVENEFFEK</sequence>
<comment type="caution">
    <text evidence="2">The sequence shown here is derived from an EMBL/GenBank/DDBJ whole genome shotgun (WGS) entry which is preliminary data.</text>
</comment>
<evidence type="ECO:0000259" key="1">
    <source>
        <dbReference type="PROSITE" id="PS51464"/>
    </source>
</evidence>
<dbReference type="GO" id="GO:1901135">
    <property type="term" value="P:carbohydrate derivative metabolic process"/>
    <property type="evidence" value="ECO:0007669"/>
    <property type="project" value="InterPro"/>
</dbReference>
<dbReference type="PANTHER" id="PTHR30390">
    <property type="entry name" value="SEDOHEPTULOSE 7-PHOSPHATE ISOMERASE / DNAA INITIATOR-ASSOCIATING FACTOR FOR REPLICATION INITIATION"/>
    <property type="match status" value="1"/>
</dbReference>
<gene>
    <name evidence="2" type="ORF">FYJ84_05520</name>
</gene>
<dbReference type="CDD" id="cd05006">
    <property type="entry name" value="SIS_GmhA"/>
    <property type="match status" value="1"/>
</dbReference>
<dbReference type="PANTHER" id="PTHR30390:SF6">
    <property type="entry name" value="DNAA INITIATOR-ASSOCIATING PROTEIN DIAA"/>
    <property type="match status" value="1"/>
</dbReference>
<dbReference type="Gene3D" id="3.40.50.10490">
    <property type="entry name" value="Glucose-6-phosphate isomerase like protein, domain 1"/>
    <property type="match status" value="1"/>
</dbReference>
<dbReference type="AlphaFoldDB" id="A0A6I2UAB1"/>
<protein>
    <submittedName>
        <fullName evidence="2">SIS domain-containing protein</fullName>
    </submittedName>
</protein>
<keyword evidence="3" id="KW-1185">Reference proteome</keyword>
<dbReference type="RefSeq" id="WP_154406610.1">
    <property type="nucleotide sequence ID" value="NZ_JAQXJM010000194.1"/>
</dbReference>
<evidence type="ECO:0000313" key="3">
    <source>
        <dbReference type="Proteomes" id="UP000433181"/>
    </source>
</evidence>
<dbReference type="InterPro" id="IPR046348">
    <property type="entry name" value="SIS_dom_sf"/>
</dbReference>
<dbReference type="InterPro" id="IPR050099">
    <property type="entry name" value="SIS_GmhA/DiaA_subfam"/>
</dbReference>
<organism evidence="2 3">
    <name type="scientific">Anaerovibrio slackiae</name>
    <dbReference type="NCBI Taxonomy" id="2652309"/>
    <lineage>
        <taxon>Bacteria</taxon>
        <taxon>Bacillati</taxon>
        <taxon>Bacillota</taxon>
        <taxon>Negativicutes</taxon>
        <taxon>Selenomonadales</taxon>
        <taxon>Selenomonadaceae</taxon>
        <taxon>Anaerovibrio</taxon>
    </lineage>
</organism>
<feature type="domain" description="SIS" evidence="1">
    <location>
        <begin position="33"/>
        <end position="214"/>
    </location>
</feature>
<proteinExistence type="predicted"/>
<dbReference type="SUPFAM" id="SSF53697">
    <property type="entry name" value="SIS domain"/>
    <property type="match status" value="1"/>
</dbReference>
<dbReference type="InterPro" id="IPR001347">
    <property type="entry name" value="SIS_dom"/>
</dbReference>